<protein>
    <submittedName>
        <fullName evidence="1">Uncharacterized protein</fullName>
    </submittedName>
</protein>
<comment type="caution">
    <text evidence="1">The sequence shown here is derived from an EMBL/GenBank/DDBJ whole genome shotgun (WGS) entry which is preliminary data.</text>
</comment>
<dbReference type="VEuPathDB" id="ToxoDB:TGARI_370240"/>
<dbReference type="AlphaFoldDB" id="A0A139XWG6"/>
<dbReference type="EMBL" id="AGQS02004749">
    <property type="protein sequence ID" value="KYF43139.1"/>
    <property type="molecule type" value="Genomic_DNA"/>
</dbReference>
<organism evidence="1 2">
    <name type="scientific">Toxoplasma gondii ARI</name>
    <dbReference type="NCBI Taxonomy" id="1074872"/>
    <lineage>
        <taxon>Eukaryota</taxon>
        <taxon>Sar</taxon>
        <taxon>Alveolata</taxon>
        <taxon>Apicomplexa</taxon>
        <taxon>Conoidasida</taxon>
        <taxon>Coccidia</taxon>
        <taxon>Eucoccidiorida</taxon>
        <taxon>Eimeriorina</taxon>
        <taxon>Sarcocystidae</taxon>
        <taxon>Toxoplasma</taxon>
    </lineage>
</organism>
<reference evidence="1 2" key="1">
    <citation type="journal article" date="2016" name="Nat. Commun.">
        <title>Local admixture of amplified and diversified secreted pathogenesis determinants shapes mosaic Toxoplasma gondii genomes.</title>
        <authorList>
            <person name="Lorenzi H."/>
            <person name="Khan A."/>
            <person name="Behnke M.S."/>
            <person name="Namasivayam S."/>
            <person name="Swapna L.S."/>
            <person name="Hadjithomas M."/>
            <person name="Karamycheva S."/>
            <person name="Pinney D."/>
            <person name="Brunk B.P."/>
            <person name="Ajioka J.W."/>
            <person name="Ajzenberg D."/>
            <person name="Boothroyd J.C."/>
            <person name="Boyle J.P."/>
            <person name="Darde M.L."/>
            <person name="Diaz-Miranda M.A."/>
            <person name="Dubey J.P."/>
            <person name="Fritz H.M."/>
            <person name="Gennari S.M."/>
            <person name="Gregory B.D."/>
            <person name="Kim K."/>
            <person name="Saeij J.P."/>
            <person name="Su C."/>
            <person name="White M.W."/>
            <person name="Zhu X.Q."/>
            <person name="Howe D.K."/>
            <person name="Rosenthal B.M."/>
            <person name="Grigg M.E."/>
            <person name="Parkinson J."/>
            <person name="Liu L."/>
            <person name="Kissinger J.C."/>
            <person name="Roos D.S."/>
            <person name="Sibley L.D."/>
        </authorList>
    </citation>
    <scope>NUCLEOTIDE SEQUENCE [LARGE SCALE GENOMIC DNA]</scope>
    <source>
        <strain evidence="1 2">ARI</strain>
    </source>
</reference>
<dbReference type="Proteomes" id="UP000074247">
    <property type="component" value="Unassembled WGS sequence"/>
</dbReference>
<gene>
    <name evidence="1" type="ORF">TGARI_370240</name>
</gene>
<evidence type="ECO:0000313" key="2">
    <source>
        <dbReference type="Proteomes" id="UP000074247"/>
    </source>
</evidence>
<name>A0A139XWG6_TOXGO</name>
<proteinExistence type="predicted"/>
<evidence type="ECO:0000313" key="1">
    <source>
        <dbReference type="EMBL" id="KYF43139.1"/>
    </source>
</evidence>
<accession>A0A139XWG6</accession>
<sequence length="99" mass="11035">MHCRSLLCVLGRFNSSFKKQQRNGELRCSTTPPDRVPVCLCLCVCGFRGFDSWVLTHGTSTQGAWLSIRKRLCSRPRSLCGCVLTEDGLRARRSLSGEA</sequence>